<keyword evidence="3" id="KW-1133">Transmembrane helix</keyword>
<evidence type="ECO:0000256" key="2">
    <source>
        <dbReference type="SAM" id="MobiDB-lite"/>
    </source>
</evidence>
<proteinExistence type="predicted"/>
<keyword evidence="5" id="KW-1185">Reference proteome</keyword>
<dbReference type="KEGG" id="cbx:Cenrod_1905"/>
<dbReference type="HOGENOM" id="CLU_789128_0_0_4"/>
<evidence type="ECO:0000313" key="5">
    <source>
        <dbReference type="Proteomes" id="UP000017184"/>
    </source>
</evidence>
<feature type="region of interest" description="Disordered" evidence="2">
    <location>
        <begin position="149"/>
        <end position="172"/>
    </location>
</feature>
<reference evidence="4 5" key="1">
    <citation type="journal article" date="2013" name="Genome Biol.">
        <title>Genomic analysis reveals key aspects of prokaryotic symbiosis in the phototrophic consortium "Chlorochromatium aggregatum".</title>
        <authorList>
            <person name="Liu Z."/>
            <person name="Muller J."/>
            <person name="Li T."/>
            <person name="Alvey R.M."/>
            <person name="Vogl K."/>
            <person name="Frigaard N.U."/>
            <person name="Rockwell N.C."/>
            <person name="Boyd E.S."/>
            <person name="Tomsho L.P."/>
            <person name="Schuster S.C."/>
            <person name="Henke P."/>
            <person name="Rohde M."/>
            <person name="Overmann J."/>
            <person name="Bryant D.A."/>
        </authorList>
    </citation>
    <scope>NUCLEOTIDE SEQUENCE [LARGE SCALE GENOMIC DNA]</scope>
    <source>
        <strain evidence="4">CR</strain>
    </source>
</reference>
<evidence type="ECO:0000256" key="1">
    <source>
        <dbReference type="SAM" id="Coils"/>
    </source>
</evidence>
<dbReference type="RefSeq" id="WP_022774610.1">
    <property type="nucleotide sequence ID" value="NC_022576.1"/>
</dbReference>
<keyword evidence="1" id="KW-0175">Coiled coil</keyword>
<feature type="transmembrane region" description="Helical" evidence="3">
    <location>
        <begin position="190"/>
        <end position="209"/>
    </location>
</feature>
<gene>
    <name evidence="4" type="ORF">Cenrod_1905</name>
</gene>
<protein>
    <submittedName>
        <fullName evidence="4">Uncharacterized protein</fullName>
    </submittedName>
</protein>
<evidence type="ECO:0000313" key="4">
    <source>
        <dbReference type="EMBL" id="AGX87983.1"/>
    </source>
</evidence>
<dbReference type="Proteomes" id="UP000017184">
    <property type="component" value="Chromosome"/>
</dbReference>
<accession>U5NCM8</accession>
<evidence type="ECO:0000256" key="3">
    <source>
        <dbReference type="SAM" id="Phobius"/>
    </source>
</evidence>
<organism evidence="4 5">
    <name type="scientific">Candidatus Symbiobacter mobilis CR</name>
    <dbReference type="NCBI Taxonomy" id="946483"/>
    <lineage>
        <taxon>Bacteria</taxon>
        <taxon>Pseudomonadati</taxon>
        <taxon>Pseudomonadota</taxon>
        <taxon>Betaproteobacteria</taxon>
        <taxon>Burkholderiales</taxon>
        <taxon>Comamonadaceae</taxon>
    </lineage>
</organism>
<name>U5NCM8_9BURK</name>
<feature type="coiled-coil region" evidence="1">
    <location>
        <begin position="294"/>
        <end position="326"/>
    </location>
</feature>
<sequence length="351" mass="39773">MTDESLYQRIADELEQNKTDRVTWTRALGESGGDIEKTKALYIRLRLAELKKIAAAQAEPMRMAVEPPSVEDHGLQLLRTELAKTLAINQASSFYSVLRLPASASDAAIAHAIAAMEAQIASGALASTPEFKYASETLGNPRLRESYDRKMLERFRSGSTTESRPRRRSVEVEPDNDSVVLSLWATHKTGMIVASVCIAIVGYMLLGFFKEQKTSEVQKQAIDATMLQTNRTADNDATRAQTERILVEGALENQATAIDHTAQIHNRSLDVAERRQRQEMEYRTEMNARNMEMRRQEQERYAAVQAQRAQEQQRMMEERKAANEKRYWTCMNSHLDRMTSAEASARCSSYR</sequence>
<keyword evidence="3" id="KW-0472">Membrane</keyword>
<dbReference type="OrthoDB" id="7597097at2"/>
<dbReference type="EMBL" id="CP004885">
    <property type="protein sequence ID" value="AGX87983.1"/>
    <property type="molecule type" value="Genomic_DNA"/>
</dbReference>
<keyword evidence="3" id="KW-0812">Transmembrane</keyword>
<dbReference type="AlphaFoldDB" id="U5NCM8"/>